<dbReference type="GO" id="GO:0005634">
    <property type="term" value="C:nucleus"/>
    <property type="evidence" value="ECO:0007669"/>
    <property type="project" value="TreeGrafter"/>
</dbReference>
<feature type="compositionally biased region" description="Polar residues" evidence="4">
    <location>
        <begin position="895"/>
        <end position="912"/>
    </location>
</feature>
<dbReference type="GO" id="GO:0008168">
    <property type="term" value="F:methyltransferase activity"/>
    <property type="evidence" value="ECO:0007669"/>
    <property type="project" value="UniProtKB-KW"/>
</dbReference>
<feature type="region of interest" description="Disordered" evidence="4">
    <location>
        <begin position="839"/>
        <end position="863"/>
    </location>
</feature>
<dbReference type="InterPro" id="IPR050869">
    <property type="entry name" value="H3K4_H4K5_MeTrfase"/>
</dbReference>
<evidence type="ECO:0000313" key="7">
    <source>
        <dbReference type="Proteomes" id="UP000186817"/>
    </source>
</evidence>
<dbReference type="OrthoDB" id="434966at2759"/>
<dbReference type="EMBL" id="LSRX01000282">
    <property type="protein sequence ID" value="OLQ01771.1"/>
    <property type="molecule type" value="Genomic_DNA"/>
</dbReference>
<feature type="domain" description="SET" evidence="5">
    <location>
        <begin position="5"/>
        <end position="256"/>
    </location>
</feature>
<evidence type="ECO:0000256" key="4">
    <source>
        <dbReference type="SAM" id="MobiDB-lite"/>
    </source>
</evidence>
<feature type="compositionally biased region" description="Basic and acidic residues" evidence="4">
    <location>
        <begin position="1537"/>
        <end position="1554"/>
    </location>
</feature>
<dbReference type="SUPFAM" id="SSF82199">
    <property type="entry name" value="SET domain"/>
    <property type="match status" value="1"/>
</dbReference>
<dbReference type="InterPro" id="IPR001214">
    <property type="entry name" value="SET_dom"/>
</dbReference>
<proteinExistence type="predicted"/>
<feature type="compositionally biased region" description="Low complexity" evidence="4">
    <location>
        <begin position="883"/>
        <end position="894"/>
    </location>
</feature>
<accession>A0A1Q9E2Y6</accession>
<protein>
    <recommendedName>
        <fullName evidence="2">2'-phosphotransferase</fullName>
        <ecNumber evidence="2">2.7.1.160</ecNumber>
    </recommendedName>
</protein>
<dbReference type="Gene3D" id="1.10.10.970">
    <property type="entry name" value="RNA 2'-phosphotransferase, Tpt1/KptA family, N-terminal domain"/>
    <property type="match status" value="1"/>
</dbReference>
<dbReference type="Gene3D" id="3.20.170.30">
    <property type="match status" value="1"/>
</dbReference>
<feature type="compositionally biased region" description="Basic and acidic residues" evidence="4">
    <location>
        <begin position="643"/>
        <end position="654"/>
    </location>
</feature>
<dbReference type="Proteomes" id="UP000186817">
    <property type="component" value="Unassembled WGS sequence"/>
</dbReference>
<gene>
    <name evidence="6" type="primary">Smyd3</name>
    <name evidence="6" type="ORF">AK812_SmicGene15486</name>
</gene>
<keyword evidence="7" id="KW-1185">Reference proteome</keyword>
<dbReference type="PANTHER" id="PTHR12197">
    <property type="entry name" value="HISTONE-LYSINE N-METHYLTRANSFERASE SMYD"/>
    <property type="match status" value="1"/>
</dbReference>
<comment type="function">
    <text evidence="1">Catalyzes the last step of tRNA splicing, the transfer of the splice junction 2'-phosphate from ligated tRNA to NAD to produce ADP-ribose 1''-2'' cyclic phosphate.</text>
</comment>
<feature type="compositionally biased region" description="Acidic residues" evidence="4">
    <location>
        <begin position="713"/>
        <end position="725"/>
    </location>
</feature>
<feature type="compositionally biased region" description="Basic and acidic residues" evidence="4">
    <location>
        <begin position="1636"/>
        <end position="1661"/>
    </location>
</feature>
<dbReference type="PANTHER" id="PTHR12197:SF251">
    <property type="entry name" value="EG:BACR7C10.4 PROTEIN"/>
    <property type="match status" value="1"/>
</dbReference>
<evidence type="ECO:0000256" key="2">
    <source>
        <dbReference type="ARBA" id="ARBA00012007"/>
    </source>
</evidence>
<reference evidence="6 7" key="1">
    <citation type="submission" date="2016-02" db="EMBL/GenBank/DDBJ databases">
        <title>Genome analysis of coral dinoflagellate symbionts highlights evolutionary adaptations to a symbiotic lifestyle.</title>
        <authorList>
            <person name="Aranda M."/>
            <person name="Li Y."/>
            <person name="Liew Y.J."/>
            <person name="Baumgarten S."/>
            <person name="Simakov O."/>
            <person name="Wilson M."/>
            <person name="Piel J."/>
            <person name="Ashoor H."/>
            <person name="Bougouffa S."/>
            <person name="Bajic V.B."/>
            <person name="Ryu T."/>
            <person name="Ravasi T."/>
            <person name="Bayer T."/>
            <person name="Micklem G."/>
            <person name="Kim H."/>
            <person name="Bhak J."/>
            <person name="Lajeunesse T.C."/>
            <person name="Voolstra C.R."/>
        </authorList>
    </citation>
    <scope>NUCLEOTIDE SEQUENCE [LARGE SCALE GENOMIC DNA]</scope>
    <source>
        <strain evidence="6 7">CCMP2467</strain>
    </source>
</reference>
<feature type="region of interest" description="Disordered" evidence="4">
    <location>
        <begin position="875"/>
        <end position="921"/>
    </location>
</feature>
<dbReference type="CDD" id="cd09487">
    <property type="entry name" value="SAM_superfamily"/>
    <property type="match status" value="1"/>
</dbReference>
<dbReference type="SUPFAM" id="SSF56399">
    <property type="entry name" value="ADP-ribosylation"/>
    <property type="match status" value="1"/>
</dbReference>
<dbReference type="InterPro" id="IPR042081">
    <property type="entry name" value="RNA_2'-PTrans_C"/>
</dbReference>
<keyword evidence="6" id="KW-0808">Transferase</keyword>
<dbReference type="Pfam" id="PF00856">
    <property type="entry name" value="SET"/>
    <property type="match status" value="1"/>
</dbReference>
<dbReference type="Pfam" id="PF01885">
    <property type="entry name" value="PTS_2-RNA"/>
    <property type="match status" value="1"/>
</dbReference>
<dbReference type="GO" id="GO:0000215">
    <property type="term" value="F:tRNA 2'-phosphotransferase activity"/>
    <property type="evidence" value="ECO:0007669"/>
    <property type="project" value="UniProtKB-EC"/>
</dbReference>
<dbReference type="EC" id="2.7.1.160" evidence="2"/>
<evidence type="ECO:0000259" key="5">
    <source>
        <dbReference type="PROSITE" id="PS50280"/>
    </source>
</evidence>
<keyword evidence="6" id="KW-0489">Methyltransferase</keyword>
<evidence type="ECO:0000256" key="3">
    <source>
        <dbReference type="ARBA" id="ARBA00047949"/>
    </source>
</evidence>
<feature type="region of interest" description="Disordered" evidence="4">
    <location>
        <begin position="638"/>
        <end position="725"/>
    </location>
</feature>
<dbReference type="InterPro" id="IPR002745">
    <property type="entry name" value="Ptrans_KptA/Tpt1"/>
</dbReference>
<dbReference type="Gene3D" id="2.170.270.10">
    <property type="entry name" value="SET domain"/>
    <property type="match status" value="1"/>
</dbReference>
<dbReference type="Gene3D" id="6.10.140.2220">
    <property type="match status" value="1"/>
</dbReference>
<sequence length="2016" mass="224697">MCCESAFRTKRLPGKGRCAVAASTLGAGEVVLIEQPWAVVLLPGQHQRCDFGLSNDGKLLQCQATGLQFASKDNQRAAGDLYYKAELKAAAVASDSSGSFRLREWPTTLRLAVRALQRGAACGEQPWLSLESHWDDLSEVRQRELAQNAARCLDMIAAGLGLLPDHGNAPSPAAQQAFQAMANVSDVAHFLAAIDVNAMAVTDEEQREIALGLFLQGAVFNHSEEPNCIQSFVGRRLVIRTFRAVNEGEELCISYAELAEMSKTRHQFLSQQYHFRPELVPQVQERDAVLSAILEWLHAERGVGWSPESGVQDLGNAAAAALVQKVSDLWSQAQAKSAGSNVELLLLAWRIATSGSDFRLGEGHLLRWTLARELMDAFVAAKQWQEALAFARSVSSIGRQIFPLNWPVVSLSLARLAKLELYHGNFANASRCCEDALYAGGQQPSPSALYWDDRPAIAKELQQVLAQANAEARAMPRGRVLVPGVERTAAGVMDIAVEEFCDFLSLRALPGWIIDQIRVGSEEECALAQPSGGKFFTDNGLAKLGIAHPLHRRRILRELECLNQIKHPESLAAKSGCTSRPTTPSECSQALRDLRDLQQLCLKRPQRSARRRSFEQDMRWPFLLIECFPKNIKNTGSKAATELSDHATRGENSHARRRQMKASTLFGASDSTDTQAEAPVTAQSTQRSSAAAEDQQKVENSGRLDGAEHVAEIEEPEEVEEEEEGDVMGWEAWLQSRLHSWGMLSLVDDVLHAACKGNLSVCTDMMDKVAMHGSEFQQSLAKTPLPSYIHAALVLPPHVVAPANIWDWLLWRLDLLEEAEYRITTLLGKASNLLDSIMGASGRGPMRTDSVKQSSTDRRRTVNVKKLMQVQGMLLQAPETPARSNSNQPSRNNSVGSQAPARSSSVNSNTDGASEKSGPKMSGFQRFKRIASLVLSHVRAKKQDGLVLNTKLLTCISMQTKVTQTQDELASLLKEVDEWPPLISQSRSVCEEMRGRLREASQTLFERFVDLRQHIEVELREVTLGDQGIVDCPQLEGKIIDTQRELSSSLLLGDFALQRADQLGVSLRAQGIEPPPNPWEGCVQLVEPPWEASFLRALRKLEPLKRNLNVRRQGTTYVDSVLHSTSENRRSLKTPPKQLRAGLSIPEDLLAPATGAAAWPLRLADHDVRLRMGPRASHHCYGMTVPDRLDAVEPFLKDVFEELRCRCEEEKMQYDLARQSPSTHKANFWLAHTDPERISGYIFKSRLFLQGFDDFRCGGQMSKEQLRFAVLVQHFVSQDTLDFQRTRAQRMHDDVFEGVLTQGVNAQLMTDAHRAEWAVDGVAFVFSDTNDEERKQALLDFRMELVTALEQFLIDFSDRRQLSENGTLCLLQAVTTQMSQCGLANLDRCSRAGEYMVGGAHLKQHVNYNISCMDAGPLGEALKLTLGCLKEGFQFLQRTVRTHIEDGAGDDMSTQGCDRSSRMYQCATLRFTTKPGLESPHGQDEILCDVLDVYDEVFIKETCAAKHGDKAIREALSFSRPEAKSPDLDLDGMARTGRQDRRAEHRTAREERGEVIGPQETSKEATYGAAIEGWISVLHDEEEDDLIRELLDSVIQGLTVVMELFEETPSQLHDVVHWKTNEPDFDRVMRHVYPREIPRGMEPKSALKGDRTEEDAPREEQGAEETAPETPAPSHLKKERDDTLDLEALGVYEDRVERVEAAGGAPPQSPRAKQDLRFAPYHFDYPPRKLEYKYDTKVSKRLSVVLRHDKGEFNLHFFNNATAEVEAILDLPIMREVGARQDTLISCVYYNSKQRFRLLWLHDPSRSGPTLVLGAVQGHSKAVDYDSVHERVDPSRVPDLIHGTHYDFYKKIFKEGLLPGAGNKDWRDQLHLLAASTDLSSKLLPSKCDIVLHIDPALAKGCRFYKSANGYYLTGEPIGPQAISAVTIRETRERVEAEKEGSPPLPSIVLQALLRNQLGGVEMPLALAASNGWSRRTCRFRDLTHKVTWLQVCYVVGSLFLRMFPKGSEGLGISPI</sequence>
<feature type="compositionally biased region" description="Basic and acidic residues" evidence="4">
    <location>
        <begin position="694"/>
        <end position="712"/>
    </location>
</feature>
<evidence type="ECO:0000313" key="6">
    <source>
        <dbReference type="EMBL" id="OLQ01771.1"/>
    </source>
</evidence>
<feature type="region of interest" description="Disordered" evidence="4">
    <location>
        <begin position="1636"/>
        <end position="1683"/>
    </location>
</feature>
<dbReference type="InterPro" id="IPR046341">
    <property type="entry name" value="SET_dom_sf"/>
</dbReference>
<feature type="region of interest" description="Disordered" evidence="4">
    <location>
        <begin position="1523"/>
        <end position="1555"/>
    </location>
</feature>
<feature type="compositionally biased region" description="Low complexity" evidence="4">
    <location>
        <begin position="681"/>
        <end position="692"/>
    </location>
</feature>
<evidence type="ECO:0000256" key="1">
    <source>
        <dbReference type="ARBA" id="ARBA00003343"/>
    </source>
</evidence>
<comment type="caution">
    <text evidence="6">The sequence shown here is derived from an EMBL/GenBank/DDBJ whole genome shotgun (WGS) entry which is preliminary data.</text>
</comment>
<dbReference type="GO" id="GO:0032259">
    <property type="term" value="P:methylation"/>
    <property type="evidence" value="ECO:0007669"/>
    <property type="project" value="UniProtKB-KW"/>
</dbReference>
<organism evidence="6 7">
    <name type="scientific">Symbiodinium microadriaticum</name>
    <name type="common">Dinoflagellate</name>
    <name type="synonym">Zooxanthella microadriatica</name>
    <dbReference type="NCBI Taxonomy" id="2951"/>
    <lineage>
        <taxon>Eukaryota</taxon>
        <taxon>Sar</taxon>
        <taxon>Alveolata</taxon>
        <taxon>Dinophyceae</taxon>
        <taxon>Suessiales</taxon>
        <taxon>Symbiodiniaceae</taxon>
        <taxon>Symbiodinium</taxon>
    </lineage>
</organism>
<comment type="catalytic activity">
    <reaction evidence="3">
        <text>2'-phospho-[ligated tRNA] + NAD(+) = mature tRNA + ADP-alpha-D-ribose 1'',2''-cyclic phosphate + nicotinamide</text>
        <dbReference type="Rhea" id="RHEA:23324"/>
        <dbReference type="Rhea" id="RHEA-COMP:11106"/>
        <dbReference type="Rhea" id="RHEA-COMP:11107"/>
        <dbReference type="ChEBI" id="CHEBI:17154"/>
        <dbReference type="ChEBI" id="CHEBI:57540"/>
        <dbReference type="ChEBI" id="CHEBI:76596"/>
        <dbReference type="ChEBI" id="CHEBI:82883"/>
        <dbReference type="ChEBI" id="CHEBI:85027"/>
        <dbReference type="EC" id="2.7.1.160"/>
    </reaction>
</comment>
<dbReference type="InterPro" id="IPR042080">
    <property type="entry name" value="RNA_2'-PTrans_N"/>
</dbReference>
<dbReference type="PROSITE" id="PS50280">
    <property type="entry name" value="SET"/>
    <property type="match status" value="1"/>
</dbReference>
<name>A0A1Q9E2Y6_SYMMI</name>
<dbReference type="Gene3D" id="1.10.220.160">
    <property type="match status" value="1"/>
</dbReference>